<comment type="similarity">
    <text evidence="1">Belongs to the VgrG protein family.</text>
</comment>
<dbReference type="InterPro" id="IPR037026">
    <property type="entry name" value="Vgr_OB-fold_dom_sf"/>
</dbReference>
<reference evidence="4" key="1">
    <citation type="submission" date="2022-09" db="EMBL/GenBank/DDBJ databases">
        <title>Winslowiella arboricola sp. nov., isolated from bleeding cankers on broadleaf hosts.</title>
        <authorList>
            <person name="Brady C."/>
            <person name="Kaur S."/>
            <person name="Crampton B."/>
            <person name="Maddock D."/>
            <person name="Arnold D."/>
            <person name="Denman S."/>
        </authorList>
    </citation>
    <scope>NUCLEOTIDE SEQUENCE</scope>
    <source>
        <strain evidence="4">BAC 15a-03b</strain>
    </source>
</reference>
<dbReference type="InterPro" id="IPR051056">
    <property type="entry name" value="Glycosyl_Hydrolase_73"/>
</dbReference>
<dbReference type="Gene3D" id="4.10.220.110">
    <property type="match status" value="1"/>
</dbReference>
<evidence type="ECO:0000259" key="3">
    <source>
        <dbReference type="SMART" id="SM00047"/>
    </source>
</evidence>
<dbReference type="InterPro" id="IPR054030">
    <property type="entry name" value="Gp5_Vgr_C"/>
</dbReference>
<dbReference type="Pfam" id="PF01832">
    <property type="entry name" value="Glucosaminidase"/>
    <property type="match status" value="1"/>
</dbReference>
<dbReference type="Pfam" id="PF05954">
    <property type="entry name" value="Phage_GPD"/>
    <property type="match status" value="1"/>
</dbReference>
<dbReference type="PANTHER" id="PTHR33308">
    <property type="entry name" value="PEPTIDOGLYCAN HYDROLASE FLGJ"/>
    <property type="match status" value="1"/>
</dbReference>
<keyword evidence="2" id="KW-0378">Hydrolase</keyword>
<dbReference type="GO" id="GO:0004040">
    <property type="term" value="F:amidase activity"/>
    <property type="evidence" value="ECO:0007669"/>
    <property type="project" value="InterPro"/>
</dbReference>
<dbReference type="SUPFAM" id="SSF69279">
    <property type="entry name" value="Phage tail proteins"/>
    <property type="match status" value="2"/>
</dbReference>
<dbReference type="Pfam" id="PF22178">
    <property type="entry name" value="Gp5_trimer_C"/>
    <property type="match status" value="1"/>
</dbReference>
<dbReference type="SUPFAM" id="SSF69349">
    <property type="entry name" value="Phage fibre proteins"/>
    <property type="match status" value="1"/>
</dbReference>
<dbReference type="SMART" id="SM00047">
    <property type="entry name" value="LYZ2"/>
    <property type="match status" value="1"/>
</dbReference>
<dbReference type="Pfam" id="PF04717">
    <property type="entry name" value="Phage_base_V"/>
    <property type="match status" value="1"/>
</dbReference>
<evidence type="ECO:0000256" key="1">
    <source>
        <dbReference type="ARBA" id="ARBA00005558"/>
    </source>
</evidence>
<dbReference type="SUPFAM" id="SSF69255">
    <property type="entry name" value="gp5 N-terminal domain-like"/>
    <property type="match status" value="1"/>
</dbReference>
<dbReference type="InterPro" id="IPR002901">
    <property type="entry name" value="MGlyc_endo_b_GlcNAc-like_dom"/>
</dbReference>
<dbReference type="NCBIfam" id="TIGR01646">
    <property type="entry name" value="vgr_GE"/>
    <property type="match status" value="1"/>
</dbReference>
<protein>
    <submittedName>
        <fullName evidence="4">Type VI secretion system tip protein VgrG</fullName>
    </submittedName>
</protein>
<dbReference type="Gene3D" id="2.40.50.230">
    <property type="entry name" value="Gp5 N-terminal domain"/>
    <property type="match status" value="1"/>
</dbReference>
<dbReference type="RefSeq" id="WP_267141150.1">
    <property type="nucleotide sequence ID" value="NZ_JAODIL010000053.1"/>
</dbReference>
<feature type="domain" description="Mannosyl-glycoprotein endo-beta-N-acetylglucosamidase-like" evidence="3">
    <location>
        <begin position="689"/>
        <end position="840"/>
    </location>
</feature>
<dbReference type="Gene3D" id="2.30.110.50">
    <property type="match status" value="1"/>
</dbReference>
<dbReference type="Gene3D" id="3.55.50.10">
    <property type="entry name" value="Baseplate protein-like domains"/>
    <property type="match status" value="1"/>
</dbReference>
<dbReference type="EMBL" id="JAODIM010000039">
    <property type="protein sequence ID" value="MCU5777611.1"/>
    <property type="molecule type" value="Genomic_DNA"/>
</dbReference>
<dbReference type="InterPro" id="IPR006533">
    <property type="entry name" value="T6SS_Vgr_RhsGE"/>
</dbReference>
<dbReference type="Proteomes" id="UP001064262">
    <property type="component" value="Unassembled WGS sequence"/>
</dbReference>
<accession>A0A9J6PMG3</accession>
<name>A0A9J6PMG3_9GAMM</name>
<comment type="caution">
    <text evidence="4">The sequence shown here is derived from an EMBL/GenBank/DDBJ whole genome shotgun (WGS) entry which is preliminary data.</text>
</comment>
<evidence type="ECO:0000313" key="4">
    <source>
        <dbReference type="EMBL" id="MCU5777611.1"/>
    </source>
</evidence>
<dbReference type="PANTHER" id="PTHR33308:SF9">
    <property type="entry name" value="PEPTIDOGLYCAN HYDROLASE FLGJ"/>
    <property type="match status" value="1"/>
</dbReference>
<organism evidence="4 5">
    <name type="scientific">Winslowiella arboricola</name>
    <dbReference type="NCBI Taxonomy" id="2978220"/>
    <lineage>
        <taxon>Bacteria</taxon>
        <taxon>Pseudomonadati</taxon>
        <taxon>Pseudomonadota</taxon>
        <taxon>Gammaproteobacteria</taxon>
        <taxon>Enterobacterales</taxon>
        <taxon>Erwiniaceae</taxon>
        <taxon>Winslowiella</taxon>
    </lineage>
</organism>
<dbReference type="InterPro" id="IPR006531">
    <property type="entry name" value="Gp5/Vgr_OB"/>
</dbReference>
<evidence type="ECO:0000256" key="2">
    <source>
        <dbReference type="ARBA" id="ARBA00022801"/>
    </source>
</evidence>
<dbReference type="InterPro" id="IPR017847">
    <property type="entry name" value="T6SS_RhsGE_Vgr_subset"/>
</dbReference>
<keyword evidence="5" id="KW-1185">Reference proteome</keyword>
<proteinExistence type="inferred from homology"/>
<dbReference type="AlphaFoldDB" id="A0A9J6PMG3"/>
<evidence type="ECO:0000313" key="5">
    <source>
        <dbReference type="Proteomes" id="UP001064262"/>
    </source>
</evidence>
<sequence>MPDRISVQLPVEGLLFWKLSGMEVVSRSFALDVGLLSTDARIDRKTLLGQPITITIPTQGLTAAPRYLNGKITSVNVQSTEADGSRYAIYTLKMESDLWPMQRDRNQRIFQNQRVPDIIKTVLNEYGVHVEDKLTGEYRSWEYCVQYQENSYDFISRLMELEGIYFFFSHEADKHTLVLMDSAAAHQPYAGYEVIPYHTSESGGSTGEEGIGKWTISERVTPGIYSIDDYDFRKPNAWLFQARQNPASPSPGQIDYYEWPGRFVDHSHGEFYARIRQEEWQAEHQRIDAVGTALGIVPGRTFTLGQPPYASDSGDYMVVSAAYTLQENTYASGSGEESVHKINFVVIPADTTFRSAQRTAWPRTHGPQTARVVGPKGESIWTDKYGRVKVKFHWDRLGKGDDTSSCWVRVSSAWAGQGFGGVQIPRVGDEVVIDFINGDPDRPIITGRVYNEASMPPWSLPAAATQMGFMSRSKDGTPDNANALRFEDKSGEEQLWMQAERNMDVSVKNDATQSIGNNHSHYVGVNELYRVETNRVHGVKGGEELYTGKGKVDAAAETYVIGSGTKLRLECGDSAIELNANGKINLIGKEFNFFVEGDGYITTSGGKLHLNTSGTQPGTSAPGDSHKSNISKAVEGLFPPKQKAQAAAAAPKAVVKPKGSAPASPKAAAPSAPKVAAAAVARQPVAENAKKRPAHVQKFIDDNLAAAKQVEADWGVPTSVTLAQSAQETGWGQHVKNNAWFGIKGKSPVGGTTTFQTSEVINGKRISISDSFRAYKDYAESADDYGRFLNSNPRYKAAFQGAKDANSFVDEIAKAGYATDPNYAKSVKSIIRSQHLTDFD</sequence>
<gene>
    <name evidence="4" type="primary">vgrG</name>
    <name evidence="4" type="ORF">N5923_08915</name>
</gene>
<dbReference type="Gene3D" id="1.10.530.10">
    <property type="match status" value="1"/>
</dbReference>
<dbReference type="NCBIfam" id="TIGR03361">
    <property type="entry name" value="VI_Rhs_Vgr"/>
    <property type="match status" value="1"/>
</dbReference>